<evidence type="ECO:0000313" key="5">
    <source>
        <dbReference type="Proteomes" id="UP001516662"/>
    </source>
</evidence>
<dbReference type="RefSeq" id="WP_193535595.1">
    <property type="nucleotide sequence ID" value="NZ_JADCLJ010000019.1"/>
</dbReference>
<sequence>MSNRADEIRRRIAKRKQSRQSTSGSTILRDPSPFVVRDEEKFGHERFSSYEGSPSDSGHPLFKKEVFMFKILFSICLILVVAILYKNQSPQLEGTRQFVKQTMENDFQFAAISTMYEERFGSPLAIFPTSSTGKEEQENQVKPAGQYAVPANARVLQGFEVNGQGITVETVSKSSVEAVDEGVVTFVGNKDDLGKTVIIQHADGSHTWYAKLQSIDVTLYQFVDTGQAVGKVVDSEDGQKGTYYFAIKKGESFIDPIQVISFD</sequence>
<dbReference type="Pfam" id="PF01551">
    <property type="entry name" value="Peptidase_M23"/>
    <property type="match status" value="1"/>
</dbReference>
<evidence type="ECO:0000259" key="3">
    <source>
        <dbReference type="Pfam" id="PF01551"/>
    </source>
</evidence>
<organism evidence="4 5">
    <name type="scientific">Litchfieldia luteola</name>
    <dbReference type="NCBI Taxonomy" id="682179"/>
    <lineage>
        <taxon>Bacteria</taxon>
        <taxon>Bacillati</taxon>
        <taxon>Bacillota</taxon>
        <taxon>Bacilli</taxon>
        <taxon>Bacillales</taxon>
        <taxon>Bacillaceae</taxon>
        <taxon>Litchfieldia</taxon>
    </lineage>
</organism>
<evidence type="ECO:0000256" key="1">
    <source>
        <dbReference type="SAM" id="MobiDB-lite"/>
    </source>
</evidence>
<evidence type="ECO:0000256" key="2">
    <source>
        <dbReference type="SAM" id="Phobius"/>
    </source>
</evidence>
<dbReference type="Gene3D" id="2.70.70.10">
    <property type="entry name" value="Glucose Permease (Domain IIA)"/>
    <property type="match status" value="1"/>
</dbReference>
<protein>
    <submittedName>
        <fullName evidence="4">M23 family metallopeptidase</fullName>
    </submittedName>
</protein>
<dbReference type="SUPFAM" id="SSF51261">
    <property type="entry name" value="Duplicated hybrid motif"/>
    <property type="match status" value="1"/>
</dbReference>
<comment type="caution">
    <text evidence="4">The sequence shown here is derived from an EMBL/GenBank/DDBJ whole genome shotgun (WGS) entry which is preliminary data.</text>
</comment>
<feature type="compositionally biased region" description="Basic and acidic residues" evidence="1">
    <location>
        <begin position="1"/>
        <end position="10"/>
    </location>
</feature>
<proteinExistence type="predicted"/>
<dbReference type="InterPro" id="IPR011055">
    <property type="entry name" value="Dup_hybrid_motif"/>
</dbReference>
<dbReference type="PANTHER" id="PTHR21666:SF274">
    <property type="entry name" value="STAGE IV SPORULATION PROTEIN FA"/>
    <property type="match status" value="1"/>
</dbReference>
<name>A0ABR9QI11_9BACI</name>
<dbReference type="PANTHER" id="PTHR21666">
    <property type="entry name" value="PEPTIDASE-RELATED"/>
    <property type="match status" value="1"/>
</dbReference>
<gene>
    <name evidence="4" type="ORF">IMZ08_08735</name>
</gene>
<evidence type="ECO:0000313" key="4">
    <source>
        <dbReference type="EMBL" id="MBE4908138.1"/>
    </source>
</evidence>
<dbReference type="EMBL" id="JADCLJ010000019">
    <property type="protein sequence ID" value="MBE4908138.1"/>
    <property type="molecule type" value="Genomic_DNA"/>
</dbReference>
<dbReference type="CDD" id="cd12797">
    <property type="entry name" value="M23_peptidase"/>
    <property type="match status" value="1"/>
</dbReference>
<feature type="domain" description="M23ase beta-sheet core" evidence="3">
    <location>
        <begin position="164"/>
        <end position="256"/>
    </location>
</feature>
<keyword evidence="2" id="KW-0472">Membrane</keyword>
<keyword evidence="2" id="KW-0812">Transmembrane</keyword>
<feature type="region of interest" description="Disordered" evidence="1">
    <location>
        <begin position="1"/>
        <end position="36"/>
    </location>
</feature>
<accession>A0ABR9QI11</accession>
<dbReference type="InterPro" id="IPR016047">
    <property type="entry name" value="M23ase_b-sheet_dom"/>
</dbReference>
<dbReference type="InterPro" id="IPR050570">
    <property type="entry name" value="Cell_wall_metabolism_enzyme"/>
</dbReference>
<dbReference type="Proteomes" id="UP001516662">
    <property type="component" value="Unassembled WGS sequence"/>
</dbReference>
<keyword evidence="2" id="KW-1133">Transmembrane helix</keyword>
<feature type="transmembrane region" description="Helical" evidence="2">
    <location>
        <begin position="67"/>
        <end position="85"/>
    </location>
</feature>
<keyword evidence="5" id="KW-1185">Reference proteome</keyword>
<reference evidence="4 5" key="1">
    <citation type="submission" date="2020-10" db="EMBL/GenBank/DDBJ databases">
        <title>Bacillus sp. HD4P25, an endophyte from a halophyte.</title>
        <authorList>
            <person name="Sun J.-Q."/>
        </authorList>
    </citation>
    <scope>NUCLEOTIDE SEQUENCE [LARGE SCALE GENOMIC DNA]</scope>
    <source>
        <strain evidence="4 5">YIM 93174</strain>
    </source>
</reference>